<evidence type="ECO:0000256" key="6">
    <source>
        <dbReference type="SAM" id="Phobius"/>
    </source>
</evidence>
<feature type="transmembrane region" description="Helical" evidence="6">
    <location>
        <begin position="61"/>
        <end position="79"/>
    </location>
</feature>
<reference evidence="9" key="1">
    <citation type="submission" date="2018-05" db="EMBL/GenBank/DDBJ databases">
        <authorList>
            <person name="Li X."/>
        </authorList>
    </citation>
    <scope>NUCLEOTIDE SEQUENCE [LARGE SCALE GENOMIC DNA]</scope>
    <source>
        <strain evidence="9">LX32</strain>
    </source>
</reference>
<comment type="subcellular location">
    <subcellularLocation>
        <location evidence="1">Cell membrane</location>
        <topology evidence="1">Multi-pass membrane protein</topology>
    </subcellularLocation>
</comment>
<evidence type="ECO:0000256" key="5">
    <source>
        <dbReference type="ARBA" id="ARBA00023136"/>
    </source>
</evidence>
<name>A0A328AT74_9CAUL</name>
<keyword evidence="5 6" id="KW-0472">Membrane</keyword>
<gene>
    <name evidence="8" type="ORF">DJ017_17270</name>
</gene>
<evidence type="ECO:0000256" key="3">
    <source>
        <dbReference type="ARBA" id="ARBA00022692"/>
    </source>
</evidence>
<dbReference type="Gene3D" id="1.20.120.1220">
    <property type="match status" value="1"/>
</dbReference>
<feature type="domain" description="Prepilin type IV endopeptidase peptidase" evidence="7">
    <location>
        <begin position="14"/>
        <end position="114"/>
    </location>
</feature>
<dbReference type="AlphaFoldDB" id="A0A328AT74"/>
<organism evidence="8 9">
    <name type="scientific">Phenylobacterium soli</name>
    <dbReference type="NCBI Taxonomy" id="2170551"/>
    <lineage>
        <taxon>Bacteria</taxon>
        <taxon>Pseudomonadati</taxon>
        <taxon>Pseudomonadota</taxon>
        <taxon>Alphaproteobacteria</taxon>
        <taxon>Caulobacterales</taxon>
        <taxon>Caulobacteraceae</taxon>
        <taxon>Phenylobacterium</taxon>
    </lineage>
</organism>
<evidence type="ECO:0000256" key="2">
    <source>
        <dbReference type="ARBA" id="ARBA00022475"/>
    </source>
</evidence>
<comment type="caution">
    <text evidence="8">The sequence shown here is derived from an EMBL/GenBank/DDBJ whole genome shotgun (WGS) entry which is preliminary data.</text>
</comment>
<protein>
    <submittedName>
        <fullName evidence="8">Peptidase A24</fullName>
    </submittedName>
</protein>
<evidence type="ECO:0000313" key="8">
    <source>
        <dbReference type="EMBL" id="RAK56138.1"/>
    </source>
</evidence>
<dbReference type="RefSeq" id="WP_111529886.1">
    <property type="nucleotide sequence ID" value="NZ_JBHRSG010000003.1"/>
</dbReference>
<dbReference type="EMBL" id="QFYQ01000001">
    <property type="protein sequence ID" value="RAK56138.1"/>
    <property type="molecule type" value="Genomic_DNA"/>
</dbReference>
<accession>A0A328AT74</accession>
<dbReference type="Pfam" id="PF01478">
    <property type="entry name" value="Peptidase_A24"/>
    <property type="match status" value="1"/>
</dbReference>
<dbReference type="PANTHER" id="PTHR36506:SF1">
    <property type="entry name" value="PREFLAGELLIN PEPTIDASE"/>
    <property type="match status" value="1"/>
</dbReference>
<dbReference type="OrthoDB" id="5329005at2"/>
<evidence type="ECO:0000313" key="9">
    <source>
        <dbReference type="Proteomes" id="UP000249254"/>
    </source>
</evidence>
<keyword evidence="9" id="KW-1185">Reference proteome</keyword>
<evidence type="ECO:0000259" key="7">
    <source>
        <dbReference type="Pfam" id="PF01478"/>
    </source>
</evidence>
<evidence type="ECO:0000256" key="1">
    <source>
        <dbReference type="ARBA" id="ARBA00004651"/>
    </source>
</evidence>
<feature type="transmembrane region" description="Helical" evidence="6">
    <location>
        <begin position="36"/>
        <end position="55"/>
    </location>
</feature>
<proteinExistence type="predicted"/>
<sequence>MTPIDPPAVLIGSLLTAVLAWAAITDIRDRRIPNRAVLAVLLLFVAWAAVGRAALGSSLAAGAIALVAGFLLVQFALMGAGDAKLFAALALFAGMTGLPGLAFATAMAGGVLAVATLASRPTRTLTVLQMRGAGDLGRGIPYGVAIAAGACVMLWGGLLGISPHV</sequence>
<dbReference type="Proteomes" id="UP000249254">
    <property type="component" value="Unassembled WGS sequence"/>
</dbReference>
<feature type="transmembrane region" description="Helical" evidence="6">
    <location>
        <begin position="86"/>
        <end position="119"/>
    </location>
</feature>
<feature type="transmembrane region" description="Helical" evidence="6">
    <location>
        <begin position="6"/>
        <end position="24"/>
    </location>
</feature>
<keyword evidence="4 6" id="KW-1133">Transmembrane helix</keyword>
<evidence type="ECO:0000256" key="4">
    <source>
        <dbReference type="ARBA" id="ARBA00022989"/>
    </source>
</evidence>
<dbReference type="PANTHER" id="PTHR36506">
    <property type="entry name" value="PREFLAGELLIN PEPTIDASE"/>
    <property type="match status" value="1"/>
</dbReference>
<keyword evidence="3 6" id="KW-0812">Transmembrane</keyword>
<dbReference type="GO" id="GO:0005886">
    <property type="term" value="C:plasma membrane"/>
    <property type="evidence" value="ECO:0007669"/>
    <property type="project" value="UniProtKB-SubCell"/>
</dbReference>
<keyword evidence="2" id="KW-1003">Cell membrane</keyword>
<dbReference type="GO" id="GO:0004190">
    <property type="term" value="F:aspartic-type endopeptidase activity"/>
    <property type="evidence" value="ECO:0007669"/>
    <property type="project" value="InterPro"/>
</dbReference>
<dbReference type="InterPro" id="IPR000045">
    <property type="entry name" value="Prepilin_IV_endopep_pep"/>
</dbReference>
<feature type="transmembrane region" description="Helical" evidence="6">
    <location>
        <begin position="139"/>
        <end position="161"/>
    </location>
</feature>
<dbReference type="InterPro" id="IPR052218">
    <property type="entry name" value="Preflagellin_Peptidase"/>
</dbReference>